<evidence type="ECO:0000256" key="2">
    <source>
        <dbReference type="ARBA" id="ARBA00022741"/>
    </source>
</evidence>
<feature type="region of interest" description="Disordered" evidence="6">
    <location>
        <begin position="380"/>
        <end position="399"/>
    </location>
</feature>
<feature type="binding site" evidence="4">
    <location>
        <position position="182"/>
    </location>
    <ligand>
        <name>GTP</name>
        <dbReference type="ChEBI" id="CHEBI:37565"/>
    </ligand>
</feature>
<dbReference type="HOGENOM" id="CLU_024865_0_1_0"/>
<dbReference type="EMBL" id="DF820455">
    <property type="protein sequence ID" value="GAK49674.1"/>
    <property type="molecule type" value="Genomic_DNA"/>
</dbReference>
<dbReference type="InterPro" id="IPR008280">
    <property type="entry name" value="Tub_FtsZ_C"/>
</dbReference>
<dbReference type="AlphaFoldDB" id="A0A0S6VQZ1"/>
<dbReference type="InterPro" id="IPR024757">
    <property type="entry name" value="FtsZ_C"/>
</dbReference>
<dbReference type="InterPro" id="IPR020805">
    <property type="entry name" value="Cell_div_FtsZ_CS"/>
</dbReference>
<dbReference type="InterPro" id="IPR036525">
    <property type="entry name" value="Tubulin/FtsZ_GTPase_sf"/>
</dbReference>
<evidence type="ECO:0000256" key="5">
    <source>
        <dbReference type="NCBIfam" id="TIGR00065"/>
    </source>
</evidence>
<evidence type="ECO:0000259" key="8">
    <source>
        <dbReference type="SMART" id="SM00865"/>
    </source>
</evidence>
<proteinExistence type="inferred from homology"/>
<dbReference type="NCBIfam" id="TIGR00065">
    <property type="entry name" value="ftsZ"/>
    <property type="match status" value="1"/>
</dbReference>
<keyword evidence="4" id="KW-0717">Septation</keyword>
<keyword evidence="4" id="KW-0131">Cell cycle</keyword>
<dbReference type="PANTHER" id="PTHR30314">
    <property type="entry name" value="CELL DIVISION PROTEIN FTSZ-RELATED"/>
    <property type="match status" value="1"/>
</dbReference>
<dbReference type="Gene3D" id="3.40.50.1440">
    <property type="entry name" value="Tubulin/FtsZ, GTPase domain"/>
    <property type="match status" value="1"/>
</dbReference>
<dbReference type="GO" id="GO:0051258">
    <property type="term" value="P:protein polymerization"/>
    <property type="evidence" value="ECO:0007669"/>
    <property type="project" value="UniProtKB-UniRule"/>
</dbReference>
<dbReference type="CDD" id="cd02201">
    <property type="entry name" value="FtsZ_type1"/>
    <property type="match status" value="1"/>
</dbReference>
<sequence>MSDKSAIRQHAEKADRKGGRSSLSRVTEGDGNMAITTAATTGFIDDSGTKARLKVIGVGGGGGNAVNRMISAGLGGVSFIAANTDVQALRQSQAPLKYQLGAKLTKGLGAGSDPEVGRKAAQEDDDMITEMVQDAEMVFITAGMGGGTGTGAAPVIAEKAKELGALTVAVITKPFLFEGSYRSRQAEIGLAELSDVVDTLITIPNQRLLSMVSKQTSMLDAFFLADDVLTQAVQGISDLIMIPGLINLDFADVKTIMADMGVALMGAAIASGDQRAIEAANKAVSSPLLDDISIDGARGVLINITGGKNLGLHEISDAASIIQEAAHPDANIIFGAVIDENMADDIRVTVIATGFDTKAKIDKERMERQLGSTERAPVYRKLERPSQQPPQPQKSYVSPFRKKVEPISGDFVIENDLDVPTFIRKKVD</sequence>
<organism evidence="9">
    <name type="scientific">Candidatus Moduliflexus flocculans</name>
    <dbReference type="NCBI Taxonomy" id="1499966"/>
    <lineage>
        <taxon>Bacteria</taxon>
        <taxon>Candidatus Moduliflexota</taxon>
        <taxon>Candidatus Moduliflexia</taxon>
        <taxon>Candidatus Moduliflexales</taxon>
        <taxon>Candidatus Moduliflexaceae</taxon>
    </lineage>
</organism>
<dbReference type="PANTHER" id="PTHR30314:SF3">
    <property type="entry name" value="MITOCHONDRIAL DIVISION PROTEIN FSZA"/>
    <property type="match status" value="1"/>
</dbReference>
<dbReference type="GO" id="GO:0032153">
    <property type="term" value="C:cell division site"/>
    <property type="evidence" value="ECO:0007669"/>
    <property type="project" value="UniProtKB-UniRule"/>
</dbReference>
<comment type="subunit">
    <text evidence="4">Homodimer. Polymerizes to form a dynamic ring structure in a strictly GTP-dependent manner. Interacts directly with several other division proteins.</text>
</comment>
<dbReference type="SUPFAM" id="SSF55307">
    <property type="entry name" value="Tubulin C-terminal domain-like"/>
    <property type="match status" value="1"/>
</dbReference>
<dbReference type="InterPro" id="IPR000158">
    <property type="entry name" value="Cell_div_FtsZ"/>
</dbReference>
<evidence type="ECO:0000256" key="4">
    <source>
        <dbReference type="HAMAP-Rule" id="MF_00909"/>
    </source>
</evidence>
<dbReference type="STRING" id="1499966.U14_00897"/>
<comment type="function">
    <text evidence="4">Essential cell division protein that forms a contractile ring structure (Z ring) at the future cell division site. The regulation of the ring assembly controls the timing and the location of cell division. One of the functions of the FtsZ ring is to recruit other cell division proteins to the septum to produce a new cell wall between the dividing cells. Binds GTP and shows GTPase activity.</text>
</comment>
<keyword evidence="10" id="KW-1185">Reference proteome</keyword>
<reference evidence="9" key="1">
    <citation type="journal article" date="2015" name="PeerJ">
        <title>First genomic representation of candidate bacterial phylum KSB3 points to enhanced environmental sensing as a trigger of wastewater bulking.</title>
        <authorList>
            <person name="Sekiguchi Y."/>
            <person name="Ohashi A."/>
            <person name="Parks D.H."/>
            <person name="Yamauchi T."/>
            <person name="Tyson G.W."/>
            <person name="Hugenholtz P."/>
        </authorList>
    </citation>
    <scope>NUCLEOTIDE SEQUENCE [LARGE SCALE GENOMIC DNA]</scope>
</reference>
<name>A0A0S6VQZ1_9BACT</name>
<dbReference type="PROSITE" id="PS01134">
    <property type="entry name" value="FTSZ_1"/>
    <property type="match status" value="1"/>
</dbReference>
<dbReference type="SUPFAM" id="SSF52490">
    <property type="entry name" value="Tubulin nucleotide-binding domain-like"/>
    <property type="match status" value="1"/>
</dbReference>
<dbReference type="Pfam" id="PF12327">
    <property type="entry name" value="FtsZ_C"/>
    <property type="match status" value="1"/>
</dbReference>
<evidence type="ECO:0000256" key="1">
    <source>
        <dbReference type="ARBA" id="ARBA00009690"/>
    </source>
</evidence>
<dbReference type="GO" id="GO:0005737">
    <property type="term" value="C:cytoplasm"/>
    <property type="evidence" value="ECO:0007669"/>
    <property type="project" value="UniProtKB-SubCell"/>
</dbReference>
<dbReference type="FunFam" id="3.40.50.1440:FF:000001">
    <property type="entry name" value="Cell division protein FtsZ"/>
    <property type="match status" value="1"/>
</dbReference>
<feature type="domain" description="Tubulin/FtsZ GTPase" evidence="7">
    <location>
        <begin position="52"/>
        <end position="244"/>
    </location>
</feature>
<evidence type="ECO:0000256" key="6">
    <source>
        <dbReference type="SAM" id="MobiDB-lite"/>
    </source>
</evidence>
<dbReference type="Gene3D" id="3.30.1330.20">
    <property type="entry name" value="Tubulin/FtsZ, C-terminal domain"/>
    <property type="match status" value="1"/>
</dbReference>
<feature type="binding site" evidence="4">
    <location>
        <begin position="60"/>
        <end position="64"/>
    </location>
    <ligand>
        <name>GTP</name>
        <dbReference type="ChEBI" id="CHEBI:37565"/>
    </ligand>
</feature>
<keyword evidence="2 4" id="KW-0547">Nucleotide-binding</keyword>
<dbReference type="GO" id="GO:0000917">
    <property type="term" value="P:division septum assembly"/>
    <property type="evidence" value="ECO:0007669"/>
    <property type="project" value="UniProtKB-KW"/>
</dbReference>
<dbReference type="SMART" id="SM00865">
    <property type="entry name" value="Tubulin_C"/>
    <property type="match status" value="1"/>
</dbReference>
<feature type="binding site" evidence="4">
    <location>
        <begin position="147"/>
        <end position="149"/>
    </location>
    <ligand>
        <name>GTP</name>
        <dbReference type="ChEBI" id="CHEBI:37565"/>
    </ligand>
</feature>
<feature type="compositionally biased region" description="Basic and acidic residues" evidence="6">
    <location>
        <begin position="1"/>
        <end position="18"/>
    </location>
</feature>
<dbReference type="GO" id="GO:0005525">
    <property type="term" value="F:GTP binding"/>
    <property type="evidence" value="ECO:0007669"/>
    <property type="project" value="UniProtKB-UniRule"/>
</dbReference>
<protein>
    <recommendedName>
        <fullName evidence="4 5">Cell division protein FtsZ</fullName>
    </recommendedName>
</protein>
<evidence type="ECO:0000313" key="9">
    <source>
        <dbReference type="EMBL" id="GAK49674.1"/>
    </source>
</evidence>
<dbReference type="HAMAP" id="MF_00909">
    <property type="entry name" value="FtsZ"/>
    <property type="match status" value="1"/>
</dbReference>
<dbReference type="Pfam" id="PF00091">
    <property type="entry name" value="Tubulin"/>
    <property type="match status" value="1"/>
</dbReference>
<evidence type="ECO:0000259" key="7">
    <source>
        <dbReference type="SMART" id="SM00864"/>
    </source>
</evidence>
<feature type="binding site" evidence="4">
    <location>
        <position position="226"/>
    </location>
    <ligand>
        <name>GTP</name>
        <dbReference type="ChEBI" id="CHEBI:37565"/>
    </ligand>
</feature>
<evidence type="ECO:0000256" key="3">
    <source>
        <dbReference type="ARBA" id="ARBA00023134"/>
    </source>
</evidence>
<dbReference type="Proteomes" id="UP000030700">
    <property type="component" value="Unassembled WGS sequence"/>
</dbReference>
<keyword evidence="4" id="KW-0963">Cytoplasm</keyword>
<keyword evidence="4 9" id="KW-0132">Cell division</keyword>
<dbReference type="InterPro" id="IPR003008">
    <property type="entry name" value="Tubulin_FtsZ_GTPase"/>
</dbReference>
<evidence type="ECO:0000313" key="10">
    <source>
        <dbReference type="Proteomes" id="UP000030700"/>
    </source>
</evidence>
<dbReference type="GO" id="GO:0003924">
    <property type="term" value="F:GTPase activity"/>
    <property type="evidence" value="ECO:0007669"/>
    <property type="project" value="UniProtKB-UniRule"/>
</dbReference>
<accession>A0A0S6VQZ1</accession>
<dbReference type="SMART" id="SM00864">
    <property type="entry name" value="Tubulin"/>
    <property type="match status" value="1"/>
</dbReference>
<dbReference type="InterPro" id="IPR045061">
    <property type="entry name" value="FtsZ/CetZ"/>
</dbReference>
<gene>
    <name evidence="4" type="primary">ftsZ</name>
    <name evidence="9" type="ORF">U14_00897</name>
</gene>
<dbReference type="InterPro" id="IPR018316">
    <property type="entry name" value="Tubulin/FtsZ_2-layer-sand-dom"/>
</dbReference>
<comment type="similarity">
    <text evidence="1 4">Belongs to the FtsZ family.</text>
</comment>
<dbReference type="InterPro" id="IPR037103">
    <property type="entry name" value="Tubulin/FtsZ-like_C"/>
</dbReference>
<feature type="region of interest" description="Disordered" evidence="6">
    <location>
        <begin position="1"/>
        <end position="29"/>
    </location>
</feature>
<dbReference type="GO" id="GO:0043093">
    <property type="term" value="P:FtsZ-dependent cytokinesis"/>
    <property type="evidence" value="ECO:0007669"/>
    <property type="project" value="UniProtKB-UniRule"/>
</dbReference>
<feature type="domain" description="Tubulin/FtsZ 2-layer sandwich" evidence="8">
    <location>
        <begin position="246"/>
        <end position="364"/>
    </location>
</feature>
<keyword evidence="3 4" id="KW-0342">GTP-binding</keyword>
<comment type="subcellular location">
    <subcellularLocation>
        <location evidence="4">Cytoplasm</location>
    </subcellularLocation>
    <text evidence="4">Assembles at midcell at the inner surface of the cytoplasmic membrane.</text>
</comment>
<feature type="binding site" evidence="4">
    <location>
        <position position="178"/>
    </location>
    <ligand>
        <name>GTP</name>
        <dbReference type="ChEBI" id="CHEBI:37565"/>
    </ligand>
</feature>
<dbReference type="PRINTS" id="PR00423">
    <property type="entry name" value="CELLDVISFTSZ"/>
</dbReference>